<accession>A0AAV7D564</accession>
<keyword evidence="4" id="KW-0964">Secreted</keyword>
<keyword evidence="10 11" id="KW-0326">Glycosidase</keyword>
<evidence type="ECO:0000256" key="6">
    <source>
        <dbReference type="ARBA" id="ARBA00022729"/>
    </source>
</evidence>
<dbReference type="Gene3D" id="1.20.1270.50">
    <property type="entry name" value="Glycoside hydrolase family 38, central domain"/>
    <property type="match status" value="1"/>
</dbReference>
<keyword evidence="5 11" id="KW-0479">Metal-binding</keyword>
<dbReference type="InterPro" id="IPR028995">
    <property type="entry name" value="Glyco_hydro_57/38_cen_sf"/>
</dbReference>
<dbReference type="SUPFAM" id="SSF88713">
    <property type="entry name" value="Glycoside hydrolase/deacetylase"/>
    <property type="match status" value="1"/>
</dbReference>
<name>A0AAV7D564_ENGPU</name>
<dbReference type="AlphaFoldDB" id="A0AAV7D564"/>
<dbReference type="Proteomes" id="UP000824782">
    <property type="component" value="Unassembled WGS sequence"/>
</dbReference>
<dbReference type="FunFam" id="2.70.98.30:FF:000005">
    <property type="entry name" value="Alpha-mannosidase"/>
    <property type="match status" value="1"/>
</dbReference>
<keyword evidence="7 11" id="KW-0378">Hydrolase</keyword>
<dbReference type="Gene3D" id="2.60.40.1360">
    <property type="match status" value="1"/>
</dbReference>
<comment type="cofactor">
    <cofactor evidence="11">
        <name>Zn(2+)</name>
        <dbReference type="ChEBI" id="CHEBI:29105"/>
    </cofactor>
    <text evidence="11">Binds 1 zinc ion per subunit.</text>
</comment>
<dbReference type="Pfam" id="PF07748">
    <property type="entry name" value="Glyco_hydro_38C"/>
    <property type="match status" value="1"/>
</dbReference>
<sequence length="1051" mass="120429">MSFLSSSGLPYTPIRYNVAELVPVSVGTMLQLQLLLWSLVGAVISADPIQVFVIPHSHMDVGWVYTVQESMHAYAGNVYTTVVAELMKEKHRRFIVVEQEFFRLWWDTVAEEFQKQQVHQLVQEGRLEFIIGGQVMHDEAVTAVDDQILQLTEGHGFLYETFGVRPQFSWHVDPFGASATTPTIFAMSGFNAHLISRIDYDSKAAMQDSKKLQFVWRGSRSLSEKQEIFTHVMDQFSYCTPSYLPFSNRSGFYWNGVALFPDPPKDGIYPNMSLPVTSDTIHQYAKTMVENIRMRAAWFRSNDVLWPWGCDKQFFNSSVQFNNMDLLLEYINSKPEFGVTVRYSTLGDYFQSIYKRNMTWEVRGSQDFLPYSSVSPQLYLPGPMQLESFRCGHPPQSKQIGGSAHSTKVFQAWTGFYASRNVLKGVARRASSLLYAGESAFTQYLMKHPSGVVCKMWAMEQLRALRWAVSEVQHHDGITGTESPKVGDMYITHLCQGMTGVRKLMNAIIMDQFSYEKNEHQEGLLHITVYNPLAWNLTTYISVALNASVVAVYDELGQLVPAQMHNSSDPGHAFDLYVLVTLPGLAYRRYLLKTDNVEPSGETITVGRQIKFMRQSTGSTKKPNKIRTMPLSNDCYTLWIDLSTNLLVSITDRERNITLPISQNFMEYHANGDTGAGPISDNYMFYSDGNAAHVSKSVGLEIVSGKLVTEVRQYFYREENQKSYIYAIFSRLYQVPDGYDKTLTCRPVEQQYRVGPLEVNREAIIRIQTNIQSNKRIFTDDNAYQMQAREFKTLSNLVARNYYPMVRTAYIEDETTRLVLLAERSHGVSSQDNGQVEIMLHRRLWNNMEWDLNYNLTLDDTSVVRPTIWLMVGSREVTNSLYQRLGLCLEQKPVVMMSPLSGRGKAKNQIVADVPVTLPPNIHLQILSIPGWKYSSNHTEQMQNVHRAKTQSDTDFSRVLLRIHHLYEADQDPILSKPTTINLKFLLEGLGKVRLVEERSLTGTWDLATVERWKWRSTQRKDNDNRSKKISEDFTVTVAPKEIRTFFVYFQ</sequence>
<dbReference type="InterPro" id="IPR011682">
    <property type="entry name" value="Glyco_hydro_38_C"/>
</dbReference>
<dbReference type="GO" id="GO:0046872">
    <property type="term" value="F:metal ion binding"/>
    <property type="evidence" value="ECO:0007669"/>
    <property type="project" value="UniProtKB-KW"/>
</dbReference>
<evidence type="ECO:0000256" key="9">
    <source>
        <dbReference type="ARBA" id="ARBA00023180"/>
    </source>
</evidence>
<keyword evidence="8 11" id="KW-0862">Zinc</keyword>
<comment type="caution">
    <text evidence="13">The sequence shown here is derived from an EMBL/GenBank/DDBJ whole genome shotgun (WGS) entry which is preliminary data.</text>
</comment>
<feature type="domain" description="Glycoside hydrolase family 38 central" evidence="12">
    <location>
        <begin position="411"/>
        <end position="494"/>
    </location>
</feature>
<keyword evidence="14" id="KW-1185">Reference proteome</keyword>
<dbReference type="PANTHER" id="PTHR11607">
    <property type="entry name" value="ALPHA-MANNOSIDASE"/>
    <property type="match status" value="1"/>
</dbReference>
<evidence type="ECO:0000256" key="11">
    <source>
        <dbReference type="RuleBase" id="RU361199"/>
    </source>
</evidence>
<gene>
    <name evidence="13" type="ORF">GDO81_000154</name>
</gene>
<evidence type="ECO:0000256" key="10">
    <source>
        <dbReference type="ARBA" id="ARBA00023295"/>
    </source>
</evidence>
<dbReference type="FunFam" id="3.20.110.10:FF:000004">
    <property type="entry name" value="Alpha-mannosidase"/>
    <property type="match status" value="1"/>
</dbReference>
<evidence type="ECO:0000313" key="14">
    <source>
        <dbReference type="Proteomes" id="UP000824782"/>
    </source>
</evidence>
<evidence type="ECO:0000256" key="4">
    <source>
        <dbReference type="ARBA" id="ARBA00022525"/>
    </source>
</evidence>
<dbReference type="InterPro" id="IPR015341">
    <property type="entry name" value="Glyco_hydro_38_cen"/>
</dbReference>
<evidence type="ECO:0000256" key="7">
    <source>
        <dbReference type="ARBA" id="ARBA00022801"/>
    </source>
</evidence>
<dbReference type="SMART" id="SM00872">
    <property type="entry name" value="Alpha-mann_mid"/>
    <property type="match status" value="1"/>
</dbReference>
<dbReference type="InterPro" id="IPR011013">
    <property type="entry name" value="Gal_mutarotase_sf_dom"/>
</dbReference>
<dbReference type="GO" id="GO:0005576">
    <property type="term" value="C:extracellular region"/>
    <property type="evidence" value="ECO:0007669"/>
    <property type="project" value="UniProtKB-SubCell"/>
</dbReference>
<evidence type="ECO:0000313" key="13">
    <source>
        <dbReference type="EMBL" id="KAG8591383.1"/>
    </source>
</evidence>
<dbReference type="InterPro" id="IPR000602">
    <property type="entry name" value="Glyco_hydro_38_N"/>
</dbReference>
<comment type="subcellular location">
    <subcellularLocation>
        <location evidence="2">Secreted</location>
    </subcellularLocation>
</comment>
<reference evidence="13" key="1">
    <citation type="thesis" date="2020" institute="ProQuest LLC" country="789 East Eisenhower Parkway, Ann Arbor, MI, USA">
        <title>Comparative Genomics and Chromosome Evolution.</title>
        <authorList>
            <person name="Mudd A.B."/>
        </authorList>
    </citation>
    <scope>NUCLEOTIDE SEQUENCE</scope>
    <source>
        <strain evidence="13">237g6f4</strain>
        <tissue evidence="13">Blood</tissue>
    </source>
</reference>
<dbReference type="InterPro" id="IPR027291">
    <property type="entry name" value="Glyco_hydro_38_N_sf"/>
</dbReference>
<dbReference type="GO" id="GO:0030246">
    <property type="term" value="F:carbohydrate binding"/>
    <property type="evidence" value="ECO:0007669"/>
    <property type="project" value="InterPro"/>
</dbReference>
<evidence type="ECO:0000256" key="3">
    <source>
        <dbReference type="ARBA" id="ARBA00009792"/>
    </source>
</evidence>
<evidence type="ECO:0000259" key="12">
    <source>
        <dbReference type="SMART" id="SM00872"/>
    </source>
</evidence>
<keyword evidence="6" id="KW-0732">Signal</keyword>
<dbReference type="InterPro" id="IPR011330">
    <property type="entry name" value="Glyco_hydro/deAcase_b/a-brl"/>
</dbReference>
<dbReference type="Gene3D" id="2.60.40.1180">
    <property type="entry name" value="Golgi alpha-mannosidase II"/>
    <property type="match status" value="1"/>
</dbReference>
<evidence type="ECO:0000256" key="2">
    <source>
        <dbReference type="ARBA" id="ARBA00004613"/>
    </source>
</evidence>
<dbReference type="EMBL" id="WNYA01000001">
    <property type="protein sequence ID" value="KAG8591383.1"/>
    <property type="molecule type" value="Genomic_DNA"/>
</dbReference>
<dbReference type="InterPro" id="IPR037094">
    <property type="entry name" value="Glyco_hydro_38_cen_sf"/>
</dbReference>
<dbReference type="Gene3D" id="2.70.98.30">
    <property type="entry name" value="Golgi alpha-mannosidase II, domain 4"/>
    <property type="match status" value="1"/>
</dbReference>
<dbReference type="GO" id="GO:0006013">
    <property type="term" value="P:mannose metabolic process"/>
    <property type="evidence" value="ECO:0007669"/>
    <property type="project" value="InterPro"/>
</dbReference>
<dbReference type="FunFam" id="1.20.1270.50:FF:000005">
    <property type="entry name" value="Alpha-mannosidase"/>
    <property type="match status" value="1"/>
</dbReference>
<evidence type="ECO:0000256" key="8">
    <source>
        <dbReference type="ARBA" id="ARBA00022833"/>
    </source>
</evidence>
<dbReference type="PANTHER" id="PTHR11607:SF28">
    <property type="entry name" value="EPIDIDYMIS-SPECIFIC ALPHA-MANNOSIDASE"/>
    <property type="match status" value="1"/>
</dbReference>
<dbReference type="SUPFAM" id="SSF88688">
    <property type="entry name" value="Families 57/38 glycoside transferase middle domain"/>
    <property type="match status" value="1"/>
</dbReference>
<dbReference type="FunFam" id="2.60.40.1360:FF:000003">
    <property type="entry name" value="Alpha-mannosidase"/>
    <property type="match status" value="1"/>
</dbReference>
<keyword evidence="9" id="KW-0325">Glycoprotein</keyword>
<dbReference type="SUPFAM" id="SSF74650">
    <property type="entry name" value="Galactose mutarotase-like"/>
    <property type="match status" value="1"/>
</dbReference>
<dbReference type="Gene3D" id="3.20.110.10">
    <property type="entry name" value="Glycoside hydrolase 38, N terminal domain"/>
    <property type="match status" value="1"/>
</dbReference>
<dbReference type="InterPro" id="IPR050843">
    <property type="entry name" value="Glycosyl_Hydrlase_38"/>
</dbReference>
<evidence type="ECO:0000256" key="1">
    <source>
        <dbReference type="ARBA" id="ARBA00000365"/>
    </source>
</evidence>
<protein>
    <recommendedName>
        <fullName evidence="11">Alpha-mannosidase</fullName>
        <ecNumber evidence="11">3.2.1.-</ecNumber>
    </recommendedName>
</protein>
<dbReference type="Pfam" id="PF01074">
    <property type="entry name" value="Glyco_hydro_38N"/>
    <property type="match status" value="1"/>
</dbReference>
<dbReference type="GO" id="GO:0005764">
    <property type="term" value="C:lysosome"/>
    <property type="evidence" value="ECO:0007669"/>
    <property type="project" value="TreeGrafter"/>
</dbReference>
<dbReference type="Pfam" id="PF09261">
    <property type="entry name" value="Alpha-mann_mid"/>
    <property type="match status" value="1"/>
</dbReference>
<evidence type="ECO:0000256" key="5">
    <source>
        <dbReference type="ARBA" id="ARBA00022723"/>
    </source>
</evidence>
<proteinExistence type="inferred from homology"/>
<organism evidence="13 14">
    <name type="scientific">Engystomops pustulosus</name>
    <name type="common">Tungara frog</name>
    <name type="synonym">Physalaemus pustulosus</name>
    <dbReference type="NCBI Taxonomy" id="76066"/>
    <lineage>
        <taxon>Eukaryota</taxon>
        <taxon>Metazoa</taxon>
        <taxon>Chordata</taxon>
        <taxon>Craniata</taxon>
        <taxon>Vertebrata</taxon>
        <taxon>Euteleostomi</taxon>
        <taxon>Amphibia</taxon>
        <taxon>Batrachia</taxon>
        <taxon>Anura</taxon>
        <taxon>Neobatrachia</taxon>
        <taxon>Hyloidea</taxon>
        <taxon>Leptodactylidae</taxon>
        <taxon>Leiuperinae</taxon>
        <taxon>Engystomops</taxon>
    </lineage>
</organism>
<comment type="similarity">
    <text evidence="3 11">Belongs to the glycosyl hydrolase 38 family.</text>
</comment>
<dbReference type="GO" id="GO:0004559">
    <property type="term" value="F:alpha-mannosidase activity"/>
    <property type="evidence" value="ECO:0007669"/>
    <property type="project" value="UniProtKB-EC"/>
</dbReference>
<dbReference type="InterPro" id="IPR013780">
    <property type="entry name" value="Glyco_hydro_b"/>
</dbReference>
<dbReference type="EC" id="3.2.1.-" evidence="11"/>
<comment type="catalytic activity">
    <reaction evidence="1">
        <text>Hydrolysis of terminal, non-reducing alpha-D-mannose residues in alpha-D-mannosides.</text>
        <dbReference type="EC" id="3.2.1.24"/>
    </reaction>
</comment>